<evidence type="ECO:0000256" key="3">
    <source>
        <dbReference type="ARBA" id="ARBA00022989"/>
    </source>
</evidence>
<dbReference type="AlphaFoldDB" id="A0A2M9Q3G9"/>
<organism evidence="7 8">
    <name type="scientific">Lysinibacillus xylanilyticus</name>
    <dbReference type="NCBI Taxonomy" id="582475"/>
    <lineage>
        <taxon>Bacteria</taxon>
        <taxon>Bacillati</taxon>
        <taxon>Bacillota</taxon>
        <taxon>Bacilli</taxon>
        <taxon>Bacillales</taxon>
        <taxon>Bacillaceae</taxon>
        <taxon>Lysinibacillus</taxon>
    </lineage>
</organism>
<dbReference type="GO" id="GO:0016020">
    <property type="term" value="C:membrane"/>
    <property type="evidence" value="ECO:0007669"/>
    <property type="project" value="UniProtKB-SubCell"/>
</dbReference>
<dbReference type="RefSeq" id="WP_100543875.1">
    <property type="nucleotide sequence ID" value="NZ_CP158849.1"/>
</dbReference>
<dbReference type="InterPro" id="IPR051533">
    <property type="entry name" value="WaaL-like"/>
</dbReference>
<feature type="domain" description="O-antigen ligase-related" evidence="6">
    <location>
        <begin position="195"/>
        <end position="324"/>
    </location>
</feature>
<dbReference type="EMBL" id="PHQY01000647">
    <property type="protein sequence ID" value="PJO42630.1"/>
    <property type="molecule type" value="Genomic_DNA"/>
</dbReference>
<sequence length="389" mass="44403">MNYFVNKENISYFLLVIIVFLSLISFEKIIYSNIYSLILICILLVALVLLVTHFVIDRERFDQLLYQVINQNNIVILLIYFLFFSSFLSSLSNGLISLGGLLRLFSTSLSLFVFFLIIPKLTHTVIGKVDRFIIYLISLFSIVGIMTKVNGSFFIYDTYYGRVNSIYFDPNYFGAIAGVAVILSAEKKGFLFKVLCILNFTALFLSNSRTAFLALCLTMILTFFYRRRVKIGTIVFTVFFIMILGISVYFLNEADFFRIEQGLNSRGDLWEIAISLINNQPLWGYGQESIPYLLAEHGVENSSTHNAYFDYMLSYGIPCMVLYIFIMLIAFYRGIKNKVNRSMFQVPLFLLICSAAINISIGGLGATSLLFTLYLGMCNGMPNQNKELK</sequence>
<keyword evidence="2 5" id="KW-0812">Transmembrane</keyword>
<feature type="transmembrane region" description="Helical" evidence="5">
    <location>
        <begin position="233"/>
        <end position="251"/>
    </location>
</feature>
<dbReference type="PANTHER" id="PTHR37422">
    <property type="entry name" value="TEICHURONIC ACID BIOSYNTHESIS PROTEIN TUAE"/>
    <property type="match status" value="1"/>
</dbReference>
<feature type="transmembrane region" description="Helical" evidence="5">
    <location>
        <begin position="12"/>
        <end position="31"/>
    </location>
</feature>
<feature type="transmembrane region" description="Helical" evidence="5">
    <location>
        <begin position="129"/>
        <end position="146"/>
    </location>
</feature>
<feature type="transmembrane region" description="Helical" evidence="5">
    <location>
        <begin position="211"/>
        <end position="226"/>
    </location>
</feature>
<feature type="transmembrane region" description="Helical" evidence="5">
    <location>
        <begin position="312"/>
        <end position="335"/>
    </location>
</feature>
<evidence type="ECO:0000256" key="1">
    <source>
        <dbReference type="ARBA" id="ARBA00004141"/>
    </source>
</evidence>
<gene>
    <name evidence="7" type="ORF">CWD94_15865</name>
</gene>
<dbReference type="Proteomes" id="UP000232101">
    <property type="component" value="Unassembled WGS sequence"/>
</dbReference>
<comment type="caution">
    <text evidence="7">The sequence shown here is derived from an EMBL/GenBank/DDBJ whole genome shotgun (WGS) entry which is preliminary data.</text>
</comment>
<keyword evidence="4 5" id="KW-0472">Membrane</keyword>
<evidence type="ECO:0000313" key="7">
    <source>
        <dbReference type="EMBL" id="PJO42630.1"/>
    </source>
</evidence>
<dbReference type="Pfam" id="PF04932">
    <property type="entry name" value="Wzy_C"/>
    <property type="match status" value="1"/>
</dbReference>
<feature type="transmembrane region" description="Helical" evidence="5">
    <location>
        <begin position="347"/>
        <end position="375"/>
    </location>
</feature>
<evidence type="ECO:0000256" key="2">
    <source>
        <dbReference type="ARBA" id="ARBA00022692"/>
    </source>
</evidence>
<dbReference type="PANTHER" id="PTHR37422:SF13">
    <property type="entry name" value="LIPOPOLYSACCHARIDE BIOSYNTHESIS PROTEIN PA4999-RELATED"/>
    <property type="match status" value="1"/>
</dbReference>
<evidence type="ECO:0000256" key="4">
    <source>
        <dbReference type="ARBA" id="ARBA00023136"/>
    </source>
</evidence>
<feature type="transmembrane region" description="Helical" evidence="5">
    <location>
        <begin position="94"/>
        <end position="117"/>
    </location>
</feature>
<feature type="transmembrane region" description="Helical" evidence="5">
    <location>
        <begin position="37"/>
        <end position="56"/>
    </location>
</feature>
<accession>A0A2M9Q3G9</accession>
<comment type="subcellular location">
    <subcellularLocation>
        <location evidence="1">Membrane</location>
        <topology evidence="1">Multi-pass membrane protein</topology>
    </subcellularLocation>
</comment>
<feature type="transmembrane region" description="Helical" evidence="5">
    <location>
        <begin position="166"/>
        <end position="183"/>
    </location>
</feature>
<dbReference type="InterPro" id="IPR007016">
    <property type="entry name" value="O-antigen_ligase-rel_domated"/>
</dbReference>
<proteinExistence type="predicted"/>
<reference evidence="7 8" key="1">
    <citation type="submission" date="2017-11" db="EMBL/GenBank/DDBJ databases">
        <title>Bacterial isolate from king chilli rhizosphere.</title>
        <authorList>
            <person name="Takhelmayum P."/>
            <person name="Sarangthem I."/>
        </authorList>
    </citation>
    <scope>NUCLEOTIDE SEQUENCE [LARGE SCALE GENOMIC DNA]</scope>
    <source>
        <strain evidence="8">t26</strain>
    </source>
</reference>
<protein>
    <recommendedName>
        <fullName evidence="6">O-antigen ligase-related domain-containing protein</fullName>
    </recommendedName>
</protein>
<evidence type="ECO:0000256" key="5">
    <source>
        <dbReference type="SAM" id="Phobius"/>
    </source>
</evidence>
<feature type="transmembrane region" description="Helical" evidence="5">
    <location>
        <begin position="68"/>
        <end position="88"/>
    </location>
</feature>
<evidence type="ECO:0000313" key="8">
    <source>
        <dbReference type="Proteomes" id="UP000232101"/>
    </source>
</evidence>
<name>A0A2M9Q3G9_9BACI</name>
<keyword evidence="3 5" id="KW-1133">Transmembrane helix</keyword>
<evidence type="ECO:0000259" key="6">
    <source>
        <dbReference type="Pfam" id="PF04932"/>
    </source>
</evidence>